<gene>
    <name evidence="2" type="ORF">FUA48_18120</name>
</gene>
<proteinExistence type="predicted"/>
<name>A0A5B9FWU7_9FLAO</name>
<dbReference type="AlphaFoldDB" id="A0A5B9FWU7"/>
<sequence>MKKHLITLILLLVAFSVFSQDRESMEKRAGEMYNSIADGNFDQLMDYTYSKLFEIAPRDIILKSFKQMLEGNEEFKIKIINIPPNFTFGEIKKIDDGWYSLIKHDLKMEMIFTEKIESDEKELMIDIFKETMETESVSFNDETNTMTITKKSTMIAIFDSYTNKQWSFINKSKSPLMEKLFSKEVRKELNL</sequence>
<evidence type="ECO:0000256" key="1">
    <source>
        <dbReference type="SAM" id="SignalP"/>
    </source>
</evidence>
<feature type="signal peptide" evidence="1">
    <location>
        <begin position="1"/>
        <end position="19"/>
    </location>
</feature>
<dbReference type="Proteomes" id="UP000321222">
    <property type="component" value="Chromosome"/>
</dbReference>
<keyword evidence="3" id="KW-1185">Reference proteome</keyword>
<dbReference type="OrthoDB" id="982449at2"/>
<dbReference type="KEGG" id="fak:FUA48_18120"/>
<protein>
    <recommendedName>
        <fullName evidence="4">DUF4878 domain-containing protein</fullName>
    </recommendedName>
</protein>
<dbReference type="EMBL" id="CP042831">
    <property type="protein sequence ID" value="QEE51415.1"/>
    <property type="molecule type" value="Genomic_DNA"/>
</dbReference>
<feature type="chain" id="PRO_5022677580" description="DUF4878 domain-containing protein" evidence="1">
    <location>
        <begin position="20"/>
        <end position="191"/>
    </location>
</feature>
<evidence type="ECO:0008006" key="4">
    <source>
        <dbReference type="Google" id="ProtNLM"/>
    </source>
</evidence>
<accession>A0A5B9FWU7</accession>
<evidence type="ECO:0000313" key="2">
    <source>
        <dbReference type="EMBL" id="QEE51415.1"/>
    </source>
</evidence>
<dbReference type="RefSeq" id="WP_147584900.1">
    <property type="nucleotide sequence ID" value="NZ_CP042831.1"/>
</dbReference>
<reference evidence="2 3" key="1">
    <citation type="submission" date="2019-08" db="EMBL/GenBank/DDBJ databases">
        <title>Flavobacterium alkalisoli sp. nov., isolated from rhizosphere soil of Suaeda salsa.</title>
        <authorList>
            <person name="Sun J.-Q."/>
            <person name="Xu L."/>
        </authorList>
    </citation>
    <scope>NUCLEOTIDE SEQUENCE [LARGE SCALE GENOMIC DNA]</scope>
    <source>
        <strain evidence="2 3">XS-5</strain>
    </source>
</reference>
<organism evidence="2 3">
    <name type="scientific">Flavobacterium alkalisoli</name>
    <dbReference type="NCBI Taxonomy" id="2602769"/>
    <lineage>
        <taxon>Bacteria</taxon>
        <taxon>Pseudomonadati</taxon>
        <taxon>Bacteroidota</taxon>
        <taxon>Flavobacteriia</taxon>
        <taxon>Flavobacteriales</taxon>
        <taxon>Flavobacteriaceae</taxon>
        <taxon>Flavobacterium</taxon>
    </lineage>
</organism>
<keyword evidence="1" id="KW-0732">Signal</keyword>
<evidence type="ECO:0000313" key="3">
    <source>
        <dbReference type="Proteomes" id="UP000321222"/>
    </source>
</evidence>